<dbReference type="Pfam" id="PF02176">
    <property type="entry name" value="zf-TRAF"/>
    <property type="match status" value="2"/>
</dbReference>
<feature type="domain" description="TRAF-type" evidence="11">
    <location>
        <begin position="268"/>
        <end position="325"/>
    </location>
</feature>
<name>A0A8S9YXU6_9TREM</name>
<evidence type="ECO:0000313" key="13">
    <source>
        <dbReference type="Proteomes" id="UP000822476"/>
    </source>
</evidence>
<proteinExistence type="predicted"/>
<keyword evidence="5 7" id="KW-0863">Zinc-finger</keyword>
<protein>
    <recommendedName>
        <fullName evidence="14">TNF receptor-associated factor</fullName>
    </recommendedName>
</protein>
<feature type="zinc finger region" description="TRAF-type" evidence="7">
    <location>
        <begin position="268"/>
        <end position="325"/>
    </location>
</feature>
<comment type="caution">
    <text evidence="12">The sequence shown here is derived from an EMBL/GenBank/DDBJ whole genome shotgun (WGS) entry which is preliminary data.</text>
</comment>
<dbReference type="FunFam" id="3.30.40.10:FF:000121">
    <property type="entry name" value="TNF receptor-associated factor"/>
    <property type="match status" value="1"/>
</dbReference>
<feature type="zinc finger region" description="TRAF-type" evidence="7">
    <location>
        <begin position="213"/>
        <end position="256"/>
    </location>
</feature>
<evidence type="ECO:0000256" key="4">
    <source>
        <dbReference type="ARBA" id="ARBA00022737"/>
    </source>
</evidence>
<feature type="domain" description="MATH" evidence="10">
    <location>
        <begin position="379"/>
        <end position="530"/>
    </location>
</feature>
<evidence type="ECO:0000256" key="1">
    <source>
        <dbReference type="ARBA" id="ARBA00004496"/>
    </source>
</evidence>
<evidence type="ECO:0000256" key="6">
    <source>
        <dbReference type="ARBA" id="ARBA00022833"/>
    </source>
</evidence>
<dbReference type="GO" id="GO:0008270">
    <property type="term" value="F:zinc ion binding"/>
    <property type="evidence" value="ECO:0007669"/>
    <property type="project" value="UniProtKB-KW"/>
</dbReference>
<dbReference type="Pfam" id="PF00097">
    <property type="entry name" value="zf-C3HC4"/>
    <property type="match status" value="1"/>
</dbReference>
<feature type="domain" description="RING-type" evidence="9">
    <location>
        <begin position="131"/>
        <end position="170"/>
    </location>
</feature>
<evidence type="ECO:0000256" key="8">
    <source>
        <dbReference type="SAM" id="MobiDB-lite"/>
    </source>
</evidence>
<dbReference type="InterPro" id="IPR008974">
    <property type="entry name" value="TRAF-like"/>
</dbReference>
<dbReference type="Pfam" id="PF21355">
    <property type="entry name" value="TRAF-mep_MATH"/>
    <property type="match status" value="1"/>
</dbReference>
<dbReference type="SUPFAM" id="SSF57850">
    <property type="entry name" value="RING/U-box"/>
    <property type="match status" value="1"/>
</dbReference>
<keyword evidence="6 7" id="KW-0862">Zinc</keyword>
<dbReference type="GO" id="GO:0005737">
    <property type="term" value="C:cytoplasm"/>
    <property type="evidence" value="ECO:0007669"/>
    <property type="project" value="UniProtKB-SubCell"/>
</dbReference>
<evidence type="ECO:0000256" key="7">
    <source>
        <dbReference type="PROSITE-ProRule" id="PRU00207"/>
    </source>
</evidence>
<keyword evidence="4" id="KW-0677">Repeat</keyword>
<dbReference type="SMART" id="SM00061">
    <property type="entry name" value="MATH"/>
    <property type="match status" value="1"/>
</dbReference>
<evidence type="ECO:0000256" key="2">
    <source>
        <dbReference type="ARBA" id="ARBA00022490"/>
    </source>
</evidence>
<comment type="subcellular location">
    <subcellularLocation>
        <location evidence="1">Cytoplasm</location>
    </subcellularLocation>
</comment>
<keyword evidence="13" id="KW-1185">Reference proteome</keyword>
<dbReference type="Gene3D" id="2.60.210.10">
    <property type="entry name" value="Apoptosis, Tumor Necrosis Factor Receptor Associated Protein 2, Chain A"/>
    <property type="match status" value="1"/>
</dbReference>
<dbReference type="InterPro" id="IPR002083">
    <property type="entry name" value="MATH/TRAF_dom"/>
</dbReference>
<reference evidence="12" key="1">
    <citation type="submission" date="2019-07" db="EMBL/GenBank/DDBJ databases">
        <title>Annotation for the trematode Paragonimus miyazaki's.</title>
        <authorList>
            <person name="Choi Y.-J."/>
        </authorList>
    </citation>
    <scope>NUCLEOTIDE SEQUENCE</scope>
    <source>
        <strain evidence="12">Japan</strain>
    </source>
</reference>
<evidence type="ECO:0000313" key="12">
    <source>
        <dbReference type="EMBL" id="KAF7259404.1"/>
    </source>
</evidence>
<dbReference type="InterPro" id="IPR018957">
    <property type="entry name" value="Znf_C3HC4_RING-type"/>
</dbReference>
<feature type="compositionally biased region" description="Basic residues" evidence="8">
    <location>
        <begin position="61"/>
        <end position="72"/>
    </location>
</feature>
<feature type="region of interest" description="Disordered" evidence="8">
    <location>
        <begin position="47"/>
        <end position="99"/>
    </location>
</feature>
<dbReference type="PANTHER" id="PTHR10131:SF151">
    <property type="entry name" value="TNF RECEPTOR ASSOCIATED FACTOR (TRAF) HOMOLOG"/>
    <property type="match status" value="1"/>
</dbReference>
<accession>A0A8S9YXU6</accession>
<dbReference type="Gene3D" id="3.30.40.10">
    <property type="entry name" value="Zinc/RING finger domain, C3HC4 (zinc finger)"/>
    <property type="match status" value="3"/>
</dbReference>
<dbReference type="PROSITE" id="PS50089">
    <property type="entry name" value="ZF_RING_2"/>
    <property type="match status" value="1"/>
</dbReference>
<dbReference type="PANTHER" id="PTHR10131">
    <property type="entry name" value="TNF RECEPTOR ASSOCIATED FACTOR"/>
    <property type="match status" value="1"/>
</dbReference>
<evidence type="ECO:0000256" key="3">
    <source>
        <dbReference type="ARBA" id="ARBA00022723"/>
    </source>
</evidence>
<dbReference type="GO" id="GO:0043122">
    <property type="term" value="P:regulation of canonical NF-kappaB signal transduction"/>
    <property type="evidence" value="ECO:0007669"/>
    <property type="project" value="TreeGrafter"/>
</dbReference>
<dbReference type="CDD" id="cd00270">
    <property type="entry name" value="MATH_TRAF_C"/>
    <property type="match status" value="1"/>
</dbReference>
<dbReference type="EMBL" id="JTDE01001215">
    <property type="protein sequence ID" value="KAF7259404.1"/>
    <property type="molecule type" value="Genomic_DNA"/>
</dbReference>
<dbReference type="InterPro" id="IPR013083">
    <property type="entry name" value="Znf_RING/FYVE/PHD"/>
</dbReference>
<evidence type="ECO:0000259" key="11">
    <source>
        <dbReference type="PROSITE" id="PS50145"/>
    </source>
</evidence>
<sequence>MFCKFDLLTPLIQVHGSQDQQICLIVHSVYCSSDQKLQQLMADSEPIVNGQEETEKDSKEKVKKKRPKKKTTKTNESDEIAEQEEGKGLTEPGTETKPVTSEIQTVTSVAKTGSHKGDIIFVDSLDEIYQCIGCKEPLRVPMLFEDCGHRCCSSCLPNVLRSTSRCPADNTHLKQDRIVLDKDFQLKMDGLAVRCSFATGGCLWTGKFAHLGSHLTQCEHRIITCTNDCGVEFEQRYLDKHLSEDCPKRPKKCKFCDATLMAVNELKHIAVCPKFPVSCPNGCKKHEIPRSQLTDHLTTECSKQELPCPFEPHGCQFRGRKKKIEAHVTETSLEHLTMLNTSMQQITLLMQSQTKLFAELKLALAQQTKRIGALERCFGSWFIWKIDNYAEKFNLAKSGKQTTIFSPAFYTHRCGYRMALSVCLYGSGECRGKFLSVFICLCRGEHDSLLPWPFTHQLTFTLLDQQANINQRKTVEYTIKPNPTAEQGIFLGRPSSERNACFGAPRFIKLDALKSSEYIADDSMFIKVAMSMDEMPAI</sequence>
<evidence type="ECO:0000259" key="10">
    <source>
        <dbReference type="PROSITE" id="PS50144"/>
    </source>
</evidence>
<dbReference type="PROSITE" id="PS50144">
    <property type="entry name" value="MATH"/>
    <property type="match status" value="1"/>
</dbReference>
<dbReference type="OrthoDB" id="5574452at2759"/>
<dbReference type="InterPro" id="IPR001293">
    <property type="entry name" value="Znf_TRAF"/>
</dbReference>
<dbReference type="PROSITE" id="PS50145">
    <property type="entry name" value="ZF_TRAF"/>
    <property type="match status" value="2"/>
</dbReference>
<dbReference type="FunFam" id="2.60.210.10:FF:000017">
    <property type="entry name" value="TNF receptor-associated factor"/>
    <property type="match status" value="1"/>
</dbReference>
<evidence type="ECO:0008006" key="14">
    <source>
        <dbReference type="Google" id="ProtNLM"/>
    </source>
</evidence>
<dbReference type="AlphaFoldDB" id="A0A8S9YXU6"/>
<keyword evidence="2" id="KW-0963">Cytoplasm</keyword>
<evidence type="ECO:0000259" key="9">
    <source>
        <dbReference type="PROSITE" id="PS50089"/>
    </source>
</evidence>
<evidence type="ECO:0000256" key="5">
    <source>
        <dbReference type="ARBA" id="ARBA00022771"/>
    </source>
</evidence>
<keyword evidence="3 7" id="KW-0479">Metal-binding</keyword>
<dbReference type="Proteomes" id="UP000822476">
    <property type="component" value="Unassembled WGS sequence"/>
</dbReference>
<dbReference type="InterPro" id="IPR001841">
    <property type="entry name" value="Znf_RING"/>
</dbReference>
<dbReference type="InterPro" id="IPR049342">
    <property type="entry name" value="TRAF1-6_MATH_dom"/>
</dbReference>
<organism evidence="12 13">
    <name type="scientific">Paragonimus skrjabini miyazakii</name>
    <dbReference type="NCBI Taxonomy" id="59628"/>
    <lineage>
        <taxon>Eukaryota</taxon>
        <taxon>Metazoa</taxon>
        <taxon>Spiralia</taxon>
        <taxon>Lophotrochozoa</taxon>
        <taxon>Platyhelminthes</taxon>
        <taxon>Trematoda</taxon>
        <taxon>Digenea</taxon>
        <taxon>Plagiorchiida</taxon>
        <taxon>Troglotremata</taxon>
        <taxon>Troglotrematidae</taxon>
        <taxon>Paragonimus</taxon>
    </lineage>
</organism>
<gene>
    <name evidence="12" type="ORF">EG68_04274</name>
</gene>
<dbReference type="SUPFAM" id="SSF49599">
    <property type="entry name" value="TRAF domain-like"/>
    <property type="match status" value="3"/>
</dbReference>
<feature type="domain" description="TRAF-type" evidence="11">
    <location>
        <begin position="213"/>
        <end position="256"/>
    </location>
</feature>